<dbReference type="Gene3D" id="1.20.1250.20">
    <property type="entry name" value="MFS general substrate transporter like domains"/>
    <property type="match status" value="1"/>
</dbReference>
<evidence type="ECO:0000256" key="7">
    <source>
        <dbReference type="SAM" id="Phobius"/>
    </source>
</evidence>
<feature type="transmembrane region" description="Helical" evidence="7">
    <location>
        <begin position="1399"/>
        <end position="1419"/>
    </location>
</feature>
<keyword evidence="5" id="KW-0175">Coiled coil</keyword>
<dbReference type="SUPFAM" id="SSF103473">
    <property type="entry name" value="MFS general substrate transporter"/>
    <property type="match status" value="1"/>
</dbReference>
<evidence type="ECO:0000313" key="10">
    <source>
        <dbReference type="Proteomes" id="UP000737018"/>
    </source>
</evidence>
<gene>
    <name evidence="9" type="ORF">CMV_019991</name>
</gene>
<feature type="region of interest" description="Disordered" evidence="6">
    <location>
        <begin position="291"/>
        <end position="360"/>
    </location>
</feature>
<feature type="coiled-coil region" evidence="5">
    <location>
        <begin position="520"/>
        <end position="557"/>
    </location>
</feature>
<comment type="subcellular location">
    <subcellularLocation>
        <location evidence="1">Membrane</location>
    </subcellularLocation>
</comment>
<feature type="transmembrane region" description="Helical" evidence="7">
    <location>
        <begin position="1232"/>
        <end position="1252"/>
    </location>
</feature>
<feature type="transmembrane region" description="Helical" evidence="7">
    <location>
        <begin position="1259"/>
        <end position="1281"/>
    </location>
</feature>
<dbReference type="GO" id="GO:0000178">
    <property type="term" value="C:exosome (RNase complex)"/>
    <property type="evidence" value="ECO:0007669"/>
    <property type="project" value="TreeGrafter"/>
</dbReference>
<feature type="transmembrane region" description="Helical" evidence="7">
    <location>
        <begin position="1367"/>
        <end position="1387"/>
    </location>
</feature>
<feature type="region of interest" description="Disordered" evidence="6">
    <location>
        <begin position="661"/>
        <end position="714"/>
    </location>
</feature>
<reference evidence="9" key="1">
    <citation type="submission" date="2020-03" db="EMBL/GenBank/DDBJ databases">
        <title>Castanea mollissima Vanexum genome sequencing.</title>
        <authorList>
            <person name="Staton M."/>
        </authorList>
    </citation>
    <scope>NUCLEOTIDE SEQUENCE</scope>
    <source>
        <tissue evidence="9">Leaf</tissue>
    </source>
</reference>
<dbReference type="InterPro" id="IPR019607">
    <property type="entry name" value="Putative_zinc-finger_domain"/>
</dbReference>
<dbReference type="GO" id="GO:0022857">
    <property type="term" value="F:transmembrane transporter activity"/>
    <property type="evidence" value="ECO:0007669"/>
    <property type="project" value="InterPro"/>
</dbReference>
<sequence length="1459" mass="160804">MEEIDEARAKATASEPTNSNPNTELSEKPSKAKEEGELSSDDVDDDEDDENPVGSAAQSVGTVAPPSGPVPVFSANKGTQGIPPGKVISGNSLASSIDVQSRTSLPPIPQKSFDKNRVPLKSATPGWRAPLGPDNNNLVIRFSDDDSGSDSEEYGQEKASGKGNMTVVNGNRRVPVPSLGKSNMLGKSARNINKVMPKKLSSSRTFMPSMNSIQGANSKGAGPSTVDQGSRGRNLNALNKNFGSRERGFDQSVGLNNNKLQDLRQQIALREIELKYKSALQTKESALVPYRDHNATNLSNNTARRFNATGANSLRSEPREPDKKRLKVRGSFNTQRSPAGQRDIPSANSTLPSKGPALENTSMQVRNMADCRGISSGRAESSIDKRVAVIPESIPGRAKDGADVDSGCNQSDNSRHVDSCVALTQTTPLPNVTSNILPENSSIVELSHPSKISVHQPSGSLNKATTQNNSIRSSEHREVEASDKTHESFFNSICQGSLNNASFWNYLGNANVSGHSNISLQSLDEKEESLDKDLEEAQELRRKCEIEERNALKAYRKAQKALVVANARCTDLYRRREIYSANLRSYLMQNSSLLSSSMQHEDAAMGLDPPNIMPENVNLIPTASHQMQPVFDGFDQPGCDSNIQCVDSAPTNRTHWHVNGHNLESEPCSEPDGSTSEPLTRSGKNTVDGVFSPFTDPNNSVDEDEETFPFDPESIQPNIECHIKEKNLEDGQNDISDELHKKILIDSSQDTLLLEATLRSELFARLGTRIISKDSGSCDNTESVVEEGAENDFGKDKTQIGNGPSPGVEKDGTFDLGGTDRQEGSIFEAPLENRKQSQTEKFSLKSHSTADSQDCGLSTRQVGLPASMSSSPPLILRSAFGHLKVALPNSLVKLRTRNHQSQDNNIYNEEDACVNFDEIQRSNAIANTIEDLSGREFGSYTCSPIVDPFWPLCMYELRGKCNNDECPWQHVKDYTNGKIHQQQLGDSDNADSNVGLILHRRICTGATKGRNGRWWQKCFSLSLAISNLRQKPFPVDGPFLHGNDNRIEIYGNWNRQSSYFQSRNRKLNQLERDVADYDQSLEMALNTLNQEDNKQEGVEKVLLLLSRALETDPTSVTLWITYLLIYYSNRNSRRKDDMFSYAGKLNQAFAVLREYLPEDKAAKQFEEIQNSFKTNGSHSDESSNNNILKNLVIPFKKPVFRKGLMISMIVHLCRMIGVRAVAYYGIRTDSSQNSTLTGVISLILGLMCSVSIDRIGRKNVMMFSLISVALIFHLLSFISYFSKVPDVQEEALFRNSSCPVPHSNWNCLDCLKARCAFCSSAENQLLPGACVENNKINQLICIQNNRKWHEKSCPSEWSFYSMILLNLYKSIYSAGLAMVSTIINVEVFPVQHLAFGSGLGYMSGCAFSVLAGLMFLPMARNQDSGGLYLANAVCSWVVLAAVSYFVPETTKVALGQAIL</sequence>
<feature type="compositionally biased region" description="Polar residues" evidence="6">
    <location>
        <begin position="672"/>
        <end position="685"/>
    </location>
</feature>
<feature type="region of interest" description="Disordered" evidence="6">
    <location>
        <begin position="213"/>
        <end position="232"/>
    </location>
</feature>
<feature type="compositionally biased region" description="Acidic residues" evidence="6">
    <location>
        <begin position="145"/>
        <end position="154"/>
    </location>
</feature>
<feature type="compositionally biased region" description="Polar residues" evidence="6">
    <location>
        <begin position="295"/>
        <end position="315"/>
    </location>
</feature>
<feature type="transmembrane region" description="Helical" evidence="7">
    <location>
        <begin position="1204"/>
        <end position="1226"/>
    </location>
</feature>
<keyword evidence="2 7" id="KW-0812">Transmembrane</keyword>
<dbReference type="PANTHER" id="PTHR21563:SF3">
    <property type="entry name" value="ZINC FINGER C3H1 DOMAIN-CONTAINING PROTEIN"/>
    <property type="match status" value="1"/>
</dbReference>
<evidence type="ECO:0000256" key="6">
    <source>
        <dbReference type="SAM" id="MobiDB-lite"/>
    </source>
</evidence>
<feature type="region of interest" description="Disordered" evidence="6">
    <location>
        <begin position="143"/>
        <end position="185"/>
    </location>
</feature>
<feature type="compositionally biased region" description="Basic and acidic residues" evidence="6">
    <location>
        <begin position="25"/>
        <end position="36"/>
    </location>
</feature>
<keyword evidence="3 7" id="KW-1133">Transmembrane helix</keyword>
<feature type="region of interest" description="Disordered" evidence="6">
    <location>
        <begin position="788"/>
        <end position="858"/>
    </location>
</feature>
<dbReference type="Proteomes" id="UP000737018">
    <property type="component" value="Unassembled WGS sequence"/>
</dbReference>
<evidence type="ECO:0000256" key="2">
    <source>
        <dbReference type="ARBA" id="ARBA00022692"/>
    </source>
</evidence>
<evidence type="ECO:0000313" key="9">
    <source>
        <dbReference type="EMBL" id="KAF3954690.1"/>
    </source>
</evidence>
<feature type="domain" description="Putative zinc-finger" evidence="8">
    <location>
        <begin position="952"/>
        <end position="972"/>
    </location>
</feature>
<dbReference type="Pfam" id="PF00083">
    <property type="entry name" value="Sugar_tr"/>
    <property type="match status" value="2"/>
</dbReference>
<comment type="caution">
    <text evidence="9">The sequence shown here is derived from an EMBL/GenBank/DDBJ whole genome shotgun (WGS) entry which is preliminary data.</text>
</comment>
<evidence type="ECO:0000259" key="8">
    <source>
        <dbReference type="Pfam" id="PF10650"/>
    </source>
</evidence>
<dbReference type="PANTHER" id="PTHR21563">
    <property type="entry name" value="ZINC FINGER C3H1 DOMAIN-CONTAINING PROTEIN"/>
    <property type="match status" value="1"/>
</dbReference>
<organism evidence="9 10">
    <name type="scientific">Castanea mollissima</name>
    <name type="common">Chinese chestnut</name>
    <dbReference type="NCBI Taxonomy" id="60419"/>
    <lineage>
        <taxon>Eukaryota</taxon>
        <taxon>Viridiplantae</taxon>
        <taxon>Streptophyta</taxon>
        <taxon>Embryophyta</taxon>
        <taxon>Tracheophyta</taxon>
        <taxon>Spermatophyta</taxon>
        <taxon>Magnoliopsida</taxon>
        <taxon>eudicotyledons</taxon>
        <taxon>Gunneridae</taxon>
        <taxon>Pentapetalae</taxon>
        <taxon>rosids</taxon>
        <taxon>fabids</taxon>
        <taxon>Fagales</taxon>
        <taxon>Fagaceae</taxon>
        <taxon>Castanea</taxon>
    </lineage>
</organism>
<evidence type="ECO:0000256" key="4">
    <source>
        <dbReference type="ARBA" id="ARBA00023136"/>
    </source>
</evidence>
<feature type="compositionally biased region" description="Polar residues" evidence="6">
    <location>
        <begin position="453"/>
        <end position="472"/>
    </location>
</feature>
<dbReference type="InterPro" id="IPR005828">
    <property type="entry name" value="MFS_sugar_transport-like"/>
</dbReference>
<dbReference type="GO" id="GO:0016020">
    <property type="term" value="C:membrane"/>
    <property type="evidence" value="ECO:0007669"/>
    <property type="project" value="UniProtKB-SubCell"/>
</dbReference>
<dbReference type="InterPro" id="IPR039278">
    <property type="entry name" value="Red1"/>
</dbReference>
<name>A0A8J4QIN8_9ROSI</name>
<feature type="compositionally biased region" description="Polar residues" evidence="6">
    <location>
        <begin position="89"/>
        <end position="104"/>
    </location>
</feature>
<feature type="transmembrane region" description="Helical" evidence="7">
    <location>
        <begin position="1425"/>
        <end position="1446"/>
    </location>
</feature>
<feature type="compositionally biased region" description="Basic and acidic residues" evidence="6">
    <location>
        <begin position="808"/>
        <end position="823"/>
    </location>
</feature>
<evidence type="ECO:0000256" key="5">
    <source>
        <dbReference type="SAM" id="Coils"/>
    </source>
</evidence>
<accession>A0A8J4QIN8</accession>
<dbReference type="OrthoDB" id="1922977at2759"/>
<keyword evidence="4 7" id="KW-0472">Membrane</keyword>
<dbReference type="Pfam" id="PF10650">
    <property type="entry name" value="zf-C3H1"/>
    <property type="match status" value="1"/>
</dbReference>
<dbReference type="EMBL" id="JRKL02003616">
    <property type="protein sequence ID" value="KAF3954690.1"/>
    <property type="molecule type" value="Genomic_DNA"/>
</dbReference>
<keyword evidence="10" id="KW-1185">Reference proteome</keyword>
<dbReference type="InterPro" id="IPR036259">
    <property type="entry name" value="MFS_trans_sf"/>
</dbReference>
<proteinExistence type="predicted"/>
<dbReference type="GO" id="GO:0005634">
    <property type="term" value="C:nucleus"/>
    <property type="evidence" value="ECO:0007669"/>
    <property type="project" value="TreeGrafter"/>
</dbReference>
<feature type="region of interest" description="Disordered" evidence="6">
    <location>
        <begin position="452"/>
        <end position="481"/>
    </location>
</feature>
<protein>
    <recommendedName>
        <fullName evidence="8">Putative zinc-finger domain-containing protein</fullName>
    </recommendedName>
</protein>
<feature type="region of interest" description="Disordered" evidence="6">
    <location>
        <begin position="1"/>
        <end position="118"/>
    </location>
</feature>
<evidence type="ECO:0000256" key="1">
    <source>
        <dbReference type="ARBA" id="ARBA00004370"/>
    </source>
</evidence>
<feature type="compositionally biased region" description="Polar residues" evidence="6">
    <location>
        <begin position="14"/>
        <end position="24"/>
    </location>
</feature>
<evidence type="ECO:0000256" key="3">
    <source>
        <dbReference type="ARBA" id="ARBA00022989"/>
    </source>
</evidence>
<feature type="compositionally biased region" description="Polar residues" evidence="6">
    <location>
        <begin position="839"/>
        <end position="858"/>
    </location>
</feature>
<feature type="compositionally biased region" description="Acidic residues" evidence="6">
    <location>
        <begin position="37"/>
        <end position="51"/>
    </location>
</feature>